<keyword evidence="15" id="KW-0675">Receptor</keyword>
<evidence type="ECO:0000256" key="1">
    <source>
        <dbReference type="ARBA" id="ARBA00004571"/>
    </source>
</evidence>
<comment type="subcellular location">
    <subcellularLocation>
        <location evidence="1 10">Cell outer membrane</location>
        <topology evidence="1 10">Multi-pass membrane protein</topology>
    </subcellularLocation>
</comment>
<dbReference type="Proteomes" id="UP000578030">
    <property type="component" value="Unassembled WGS sequence"/>
</dbReference>
<evidence type="ECO:0000256" key="9">
    <source>
        <dbReference type="ARBA" id="ARBA00023237"/>
    </source>
</evidence>
<dbReference type="GO" id="GO:0015344">
    <property type="term" value="F:siderophore uptake transmembrane transporter activity"/>
    <property type="evidence" value="ECO:0007669"/>
    <property type="project" value="TreeGrafter"/>
</dbReference>
<keyword evidence="6" id="KW-0406">Ion transport</keyword>
<keyword evidence="9 10" id="KW-0998">Cell outer membrane</keyword>
<dbReference type="Pfam" id="PF07715">
    <property type="entry name" value="Plug"/>
    <property type="match status" value="1"/>
</dbReference>
<dbReference type="Gene3D" id="2.170.130.10">
    <property type="entry name" value="TonB-dependent receptor, plug domain"/>
    <property type="match status" value="1"/>
</dbReference>
<dbReference type="AlphaFoldDB" id="A0A7W4K6P8"/>
<name>A0A7W4K6P8_9PROT</name>
<gene>
    <name evidence="15" type="ORF">HLH28_07385</name>
</gene>
<evidence type="ECO:0000313" key="15">
    <source>
        <dbReference type="EMBL" id="MBB2201404.1"/>
    </source>
</evidence>
<dbReference type="PANTHER" id="PTHR30069">
    <property type="entry name" value="TONB-DEPENDENT OUTER MEMBRANE RECEPTOR"/>
    <property type="match status" value="1"/>
</dbReference>
<keyword evidence="7 11" id="KW-0798">TonB box</keyword>
<proteinExistence type="inferred from homology"/>
<evidence type="ECO:0000256" key="5">
    <source>
        <dbReference type="ARBA" id="ARBA00022729"/>
    </source>
</evidence>
<organism evidence="15 16">
    <name type="scientific">Gluconacetobacter tumulisoli</name>
    <dbReference type="NCBI Taxonomy" id="1286189"/>
    <lineage>
        <taxon>Bacteria</taxon>
        <taxon>Pseudomonadati</taxon>
        <taxon>Pseudomonadota</taxon>
        <taxon>Alphaproteobacteria</taxon>
        <taxon>Acetobacterales</taxon>
        <taxon>Acetobacteraceae</taxon>
        <taxon>Gluconacetobacter</taxon>
    </lineage>
</organism>
<evidence type="ECO:0000259" key="14">
    <source>
        <dbReference type="Pfam" id="PF07715"/>
    </source>
</evidence>
<evidence type="ECO:0000256" key="4">
    <source>
        <dbReference type="ARBA" id="ARBA00022692"/>
    </source>
</evidence>
<keyword evidence="2 10" id="KW-0813">Transport</keyword>
<keyword evidence="8 10" id="KW-0472">Membrane</keyword>
<dbReference type="Gene3D" id="2.40.170.20">
    <property type="entry name" value="TonB-dependent receptor, beta-barrel domain"/>
    <property type="match status" value="1"/>
</dbReference>
<dbReference type="GO" id="GO:0009279">
    <property type="term" value="C:cell outer membrane"/>
    <property type="evidence" value="ECO:0007669"/>
    <property type="project" value="UniProtKB-SubCell"/>
</dbReference>
<evidence type="ECO:0000256" key="12">
    <source>
        <dbReference type="SAM" id="SignalP"/>
    </source>
</evidence>
<dbReference type="InterPro" id="IPR036942">
    <property type="entry name" value="Beta-barrel_TonB_sf"/>
</dbReference>
<dbReference type="Pfam" id="PF00593">
    <property type="entry name" value="TonB_dep_Rec_b-barrel"/>
    <property type="match status" value="1"/>
</dbReference>
<keyword evidence="5 12" id="KW-0732">Signal</keyword>
<evidence type="ECO:0000256" key="7">
    <source>
        <dbReference type="ARBA" id="ARBA00023077"/>
    </source>
</evidence>
<evidence type="ECO:0000259" key="13">
    <source>
        <dbReference type="Pfam" id="PF00593"/>
    </source>
</evidence>
<dbReference type="PANTHER" id="PTHR30069:SF53">
    <property type="entry name" value="COLICIN I RECEPTOR-RELATED"/>
    <property type="match status" value="1"/>
</dbReference>
<dbReference type="SUPFAM" id="SSF56935">
    <property type="entry name" value="Porins"/>
    <property type="match status" value="1"/>
</dbReference>
<keyword evidence="3 10" id="KW-1134">Transmembrane beta strand</keyword>
<dbReference type="CDD" id="cd01347">
    <property type="entry name" value="ligand_gated_channel"/>
    <property type="match status" value="1"/>
</dbReference>
<feature type="domain" description="TonB-dependent receptor plug" evidence="14">
    <location>
        <begin position="79"/>
        <end position="192"/>
    </location>
</feature>
<evidence type="ECO:0000256" key="8">
    <source>
        <dbReference type="ARBA" id="ARBA00023136"/>
    </source>
</evidence>
<feature type="domain" description="TonB-dependent receptor-like beta-barrel" evidence="13">
    <location>
        <begin position="316"/>
        <end position="758"/>
    </location>
</feature>
<evidence type="ECO:0000256" key="10">
    <source>
        <dbReference type="PROSITE-ProRule" id="PRU01360"/>
    </source>
</evidence>
<evidence type="ECO:0000256" key="6">
    <source>
        <dbReference type="ARBA" id="ARBA00023065"/>
    </source>
</evidence>
<keyword evidence="4 10" id="KW-0812">Transmembrane</keyword>
<evidence type="ECO:0000256" key="11">
    <source>
        <dbReference type="RuleBase" id="RU003357"/>
    </source>
</evidence>
<dbReference type="PROSITE" id="PS52016">
    <property type="entry name" value="TONB_DEPENDENT_REC_3"/>
    <property type="match status" value="1"/>
</dbReference>
<dbReference type="InterPro" id="IPR037066">
    <property type="entry name" value="Plug_dom_sf"/>
</dbReference>
<keyword evidence="16" id="KW-1185">Reference proteome</keyword>
<accession>A0A7W4K6P8</accession>
<feature type="signal peptide" evidence="12">
    <location>
        <begin position="1"/>
        <end position="36"/>
    </location>
</feature>
<comment type="caution">
    <text evidence="15">The sequence shown here is derived from an EMBL/GenBank/DDBJ whole genome shotgun (WGS) entry which is preliminary data.</text>
</comment>
<dbReference type="RefSeq" id="WP_182956811.1">
    <property type="nucleotide sequence ID" value="NZ_JABEQM010000004.1"/>
</dbReference>
<evidence type="ECO:0000313" key="16">
    <source>
        <dbReference type="Proteomes" id="UP000578030"/>
    </source>
</evidence>
<dbReference type="EMBL" id="JABEQM010000004">
    <property type="protein sequence ID" value="MBB2201404.1"/>
    <property type="molecule type" value="Genomic_DNA"/>
</dbReference>
<protein>
    <submittedName>
        <fullName evidence="15">TonB-dependent receptor</fullName>
    </submittedName>
</protein>
<evidence type="ECO:0000256" key="3">
    <source>
        <dbReference type="ARBA" id="ARBA00022452"/>
    </source>
</evidence>
<evidence type="ECO:0000256" key="2">
    <source>
        <dbReference type="ARBA" id="ARBA00022448"/>
    </source>
</evidence>
<dbReference type="InterPro" id="IPR012910">
    <property type="entry name" value="Plug_dom"/>
</dbReference>
<reference evidence="15 16" key="1">
    <citation type="submission" date="2020-04" db="EMBL/GenBank/DDBJ databases">
        <title>Description of novel Gluconacetobacter.</title>
        <authorList>
            <person name="Sombolestani A."/>
        </authorList>
    </citation>
    <scope>NUCLEOTIDE SEQUENCE [LARGE SCALE GENOMIC DNA]</scope>
    <source>
        <strain evidence="15 16">LMG 27802</strain>
    </source>
</reference>
<dbReference type="InterPro" id="IPR039426">
    <property type="entry name" value="TonB-dep_rcpt-like"/>
</dbReference>
<comment type="similarity">
    <text evidence="10 11">Belongs to the TonB-dependent receptor family.</text>
</comment>
<sequence>MHGFRKVPPDLALTSRMLARVSVIFAILADAGPMLAAPPGPQAETAAAHPAHPSPPRRAEAIVVTGHTSSPAADIKRFSLPQTVESTDWRRIEATTNIVDAEDALKYLPSLFLRKRNNGDTQATLQTRTWGVNSSARSLVYVDDMPISALISNNNTNGAPRWGMVAPEQIERVDMLYGPFAAEYPGNSMGGVVLITTRMPDRFEATVKQTGSVQSFDAYNTHGTYGTASSAITIGDRIGRFSWFVSANREESLSEPLFFITSGQAPAGTAGTIPALGKTGTAANVVGAGGLLHSTMNNVTGRFAYDVTDWLRASYTIGFWTIDARARSQTYLTDAAGQPTFGGVSGFANDTYTQSQRHLMNAVSLKTDTKAHWDWEAVFTDYAFLRDMQRNPAGVLSGTEFRSNGYLARMDGTGWTTADVKGIWRPGGVGGQHQVSFGGHRDQYDLNNPTYNTDNWMASPIDGNGTLYASGRGKSSTYALWLQDAWTFTPAFTLTVGGRLEFWRAFDGANLAGTTAVAQPRVRSTNASPKVTMAWRIAPGWNAKFSFGEAYRYPTVAELYQIVATGGTYSVPNPDLSPENVYSGELTVERRFRKGRIRLSLFQENVKNALISQSNLIGNIYTTTFQNVRQVRNRGVEFVAERHDLLIPGLDVSNSVTYVDSRILSDPGFSSAAGTTATGKHVPYVPNWRDTAQVTYRANDRLDLSVAVRYQGRMYSTLDNTDRVSHVFGAFDPFVVVDLHAHYRVYRSLTLDAGIDNVNNDRYYEYHPFPMRTYVADLKARF</sequence>
<dbReference type="GO" id="GO:0044718">
    <property type="term" value="P:siderophore transmembrane transport"/>
    <property type="evidence" value="ECO:0007669"/>
    <property type="project" value="TreeGrafter"/>
</dbReference>
<feature type="chain" id="PRO_5030518020" evidence="12">
    <location>
        <begin position="37"/>
        <end position="782"/>
    </location>
</feature>
<dbReference type="InterPro" id="IPR000531">
    <property type="entry name" value="Beta-barrel_TonB"/>
</dbReference>